<dbReference type="CDD" id="cd12531">
    <property type="entry name" value="RRM3_MEI2_like"/>
    <property type="match status" value="1"/>
</dbReference>
<evidence type="ECO:0000313" key="7">
    <source>
        <dbReference type="EMBL" id="THU53206.1"/>
    </source>
</evidence>
<name>A0A4V4H4S5_MUSBA</name>
<dbReference type="PROSITE" id="PS50102">
    <property type="entry name" value="RRM"/>
    <property type="match status" value="3"/>
</dbReference>
<dbReference type="Pfam" id="PF04059">
    <property type="entry name" value="RRM_2"/>
    <property type="match status" value="1"/>
</dbReference>
<feature type="region of interest" description="Disordered" evidence="5">
    <location>
        <begin position="1208"/>
        <end position="1271"/>
    </location>
</feature>
<feature type="compositionally biased region" description="Polar residues" evidence="5">
    <location>
        <begin position="511"/>
        <end position="528"/>
    </location>
</feature>
<evidence type="ECO:0000256" key="2">
    <source>
        <dbReference type="ARBA" id="ARBA00022884"/>
    </source>
</evidence>
<dbReference type="InterPro" id="IPR035979">
    <property type="entry name" value="RBD_domain_sf"/>
</dbReference>
<dbReference type="Proteomes" id="UP000317650">
    <property type="component" value="Chromosome 10"/>
</dbReference>
<evidence type="ECO:0000256" key="5">
    <source>
        <dbReference type="SAM" id="MobiDB-lite"/>
    </source>
</evidence>
<dbReference type="CDD" id="cd12524">
    <property type="entry name" value="RRM1_MEI2_like"/>
    <property type="match status" value="1"/>
</dbReference>
<proteinExistence type="predicted"/>
<comment type="function">
    <text evidence="3">Probable RNA-binding protein that may play a role in growth regulation.</text>
</comment>
<gene>
    <name evidence="7" type="ORF">C4D60_Mb10t11990</name>
</gene>
<dbReference type="EMBL" id="PYDT01000008">
    <property type="protein sequence ID" value="THU53206.1"/>
    <property type="molecule type" value="Genomic_DNA"/>
</dbReference>
<dbReference type="InterPro" id="IPR007201">
    <property type="entry name" value="Mei2-like_Rrm_C"/>
</dbReference>
<dbReference type="FunFam" id="3.30.70.330:FF:000101">
    <property type="entry name" value="Protein MEI2-like 1"/>
    <property type="match status" value="1"/>
</dbReference>
<feature type="compositionally biased region" description="Polar residues" evidence="5">
    <location>
        <begin position="1246"/>
        <end position="1255"/>
    </location>
</feature>
<reference evidence="7 8" key="1">
    <citation type="journal article" date="2019" name="Nat. Plants">
        <title>Genome sequencing of Musa balbisiana reveals subgenome evolution and function divergence in polyploid bananas.</title>
        <authorList>
            <person name="Yao X."/>
        </authorList>
    </citation>
    <scope>NUCLEOTIDE SEQUENCE [LARGE SCALE GENOMIC DNA]</scope>
    <source>
        <strain evidence="8">cv. DH-PKW</strain>
        <tissue evidence="7">Leaves</tissue>
    </source>
</reference>
<keyword evidence="2 4" id="KW-0694">RNA-binding</keyword>
<evidence type="ECO:0000313" key="8">
    <source>
        <dbReference type="Proteomes" id="UP000317650"/>
    </source>
</evidence>
<dbReference type="InterPro" id="IPR034453">
    <property type="entry name" value="MEI2-like_RRM1"/>
</dbReference>
<protein>
    <recommendedName>
        <fullName evidence="6">RRM domain-containing protein</fullName>
    </recommendedName>
</protein>
<dbReference type="GO" id="GO:0045836">
    <property type="term" value="P:positive regulation of meiotic nuclear division"/>
    <property type="evidence" value="ECO:0007669"/>
    <property type="project" value="UniProtKB-ARBA"/>
</dbReference>
<keyword evidence="1" id="KW-0677">Repeat</keyword>
<feature type="compositionally biased region" description="Polar residues" evidence="5">
    <location>
        <begin position="215"/>
        <end position="232"/>
    </location>
</feature>
<dbReference type="Pfam" id="PF00076">
    <property type="entry name" value="RRM_1"/>
    <property type="match status" value="2"/>
</dbReference>
<feature type="domain" description="RRM" evidence="6">
    <location>
        <begin position="634"/>
        <end position="707"/>
    </location>
</feature>
<keyword evidence="8" id="KW-1185">Reference proteome</keyword>
<dbReference type="InterPro" id="IPR000504">
    <property type="entry name" value="RRM_dom"/>
</dbReference>
<accession>A0A4V4H4S5</accession>
<dbReference type="FunFam" id="3.30.70.330:FF:000063">
    <property type="entry name" value="MEI2-like protein 5 isoform 2"/>
    <property type="match status" value="1"/>
</dbReference>
<dbReference type="InterPro" id="IPR012677">
    <property type="entry name" value="Nucleotide-bd_a/b_plait_sf"/>
</dbReference>
<dbReference type="SUPFAM" id="SSF54928">
    <property type="entry name" value="RNA-binding domain, RBD"/>
    <property type="match status" value="3"/>
</dbReference>
<feature type="compositionally biased region" description="Low complexity" evidence="5">
    <location>
        <begin position="1228"/>
        <end position="1240"/>
    </location>
</feature>
<comment type="caution">
    <text evidence="7">The sequence shown here is derived from an EMBL/GenBank/DDBJ whole genome shotgun (WGS) entry which is preliminary data.</text>
</comment>
<organism evidence="7 8">
    <name type="scientific">Musa balbisiana</name>
    <name type="common">Banana</name>
    <dbReference type="NCBI Taxonomy" id="52838"/>
    <lineage>
        <taxon>Eukaryota</taxon>
        <taxon>Viridiplantae</taxon>
        <taxon>Streptophyta</taxon>
        <taxon>Embryophyta</taxon>
        <taxon>Tracheophyta</taxon>
        <taxon>Spermatophyta</taxon>
        <taxon>Magnoliopsida</taxon>
        <taxon>Liliopsida</taxon>
        <taxon>Zingiberales</taxon>
        <taxon>Musaceae</taxon>
        <taxon>Musa</taxon>
    </lineage>
</organism>
<feature type="region of interest" description="Disordered" evidence="5">
    <location>
        <begin position="212"/>
        <end position="248"/>
    </location>
</feature>
<evidence type="ECO:0000256" key="3">
    <source>
        <dbReference type="ARBA" id="ARBA00055084"/>
    </source>
</evidence>
<dbReference type="SMART" id="SM00360">
    <property type="entry name" value="RRM"/>
    <property type="match status" value="4"/>
</dbReference>
<feature type="region of interest" description="Disordered" evidence="5">
    <location>
        <begin position="505"/>
        <end position="544"/>
    </location>
</feature>
<dbReference type="GO" id="GO:0045927">
    <property type="term" value="P:positive regulation of growth"/>
    <property type="evidence" value="ECO:0007669"/>
    <property type="project" value="UniProtKB-ARBA"/>
</dbReference>
<feature type="domain" description="RRM" evidence="6">
    <location>
        <begin position="253"/>
        <end position="318"/>
    </location>
</feature>
<evidence type="ECO:0000256" key="4">
    <source>
        <dbReference type="PROSITE-ProRule" id="PRU00176"/>
    </source>
</evidence>
<sequence>MYVCDLLGIGEERSEGIQVMSGVKSVSSSPFDELHKTGASSTQWLGLPQPYILKDQKTESSLEHCLVGPQRMTSISTMARVADHVSRSQSDRLVVPPLFSKGNLMDRSEPQYENGLFSSSLSDIFDRKLRLSSSIVPLDQSINSVNSNSGEDEPFESMEEIEAQTIGNLLPDDDDDLVSGVIDNIGYIGRPSNGNDIDDDIFYSGGGMELESDDNINGNRTSESVWGGTSNDQQEEPNGPFAGEHPYGEHPSRTLFVRNINSNVEDGELRALFEQYGDIRMLYTTCKHRGFVMISSMYLPDKIRAYRLYLKGIQVMSGVKSVSSSPFDELHKTGASSTQWLGLPQPYILKDQKTESSLEHCLVGPQRMTSISTMARVADHVSRSQSDRLVVPPLFSKGNLMDRSEPQYENGLFSSSLSDIFDRKLRLSSSIVPLDQSINSVNSNSGEDEPFESMEEIEAQTIGNLLPDDDDDLVSGVIDNIGYIGRPSNGNDIDDDIFYSGGGMELESDDNINGNRTSESVWGGTSNDQQEEPNGPFAGEHPYGEHPSRTLFVRNINSNVEDGELRALFEQYGDIRMLYTTCKHRGFVMISYYDIRAARNAMRALQNKPLRRRKLDIHFSIPKDNPSDKDMNQGTLVVFNLDSSVTRDDLHQIFGIYGEIKEIRETPHKHHHKFIEFYDVRAAEAALRALNRSDIAGKKIKLEPSRPGGARRCLMQQLSPELEQEELTGCWQGSPKNSLPGCFGLSSLGTMIPNSLENGAIQGLNSAVRAPFTPLMGATFHGISSSLPQNLSPPVKITSISDHTNQATHADVNHSMGQMNFGFQGIAGFHPHSVSEYHNGVTNFFPYNSNTMSPVGIGVISRPSEGIDRRQLHKLGSGSFEGHSFDPNEAFGVSSNGSCPLHGHQHVWNDTNAYHQKPPSTMLWSNSPFISNIPAHHPSQIHGIPRAHSHTLNTVLPLHHHVGSAPSVNPSLWNSRPAYSGDSIKPPAFHPASLGSTGLSTISQLKSLELASCNIFSHSGGNCLDPCISPAHVGIASPQQRVQMFHGRNPVVHMPASFDGPDRIKNRRNDTNTNQCDNKKQYELDIECIICGEDSRTTLMIKNIPNKYTSKMLLAAIDENHRGTYDFIYLPIDFKNKCNVGYAFINMINPQHIIRFYQSFNGKKWEKFNSEKVASLAYARIQGKTALIAHFQNSSLMNEDKRCRPILFHTDGPNAGDQEPFPVGTNIRSRSGSSRTVSGGEENHQGCLSTSTNGEASCVGSAAPGSTKDSE</sequence>
<evidence type="ECO:0000259" key="6">
    <source>
        <dbReference type="PROSITE" id="PS50102"/>
    </source>
</evidence>
<evidence type="ECO:0000256" key="1">
    <source>
        <dbReference type="ARBA" id="ARBA00022737"/>
    </source>
</evidence>
<dbReference type="AlphaFoldDB" id="A0A4V4H4S5"/>
<dbReference type="PANTHER" id="PTHR23189">
    <property type="entry name" value="RNA RECOGNITION MOTIF-CONTAINING"/>
    <property type="match status" value="1"/>
</dbReference>
<dbReference type="Gene3D" id="3.30.70.330">
    <property type="match status" value="4"/>
</dbReference>
<dbReference type="InterPro" id="IPR034454">
    <property type="entry name" value="MEI2-like_RRM3"/>
</dbReference>
<dbReference type="GO" id="GO:0003723">
    <property type="term" value="F:RNA binding"/>
    <property type="evidence" value="ECO:0007669"/>
    <property type="project" value="UniProtKB-UniRule"/>
</dbReference>
<feature type="domain" description="RRM" evidence="6">
    <location>
        <begin position="549"/>
        <end position="622"/>
    </location>
</feature>